<sequence>MGYTEPFRCYVIMEMDTREVLSQETRSLPLLELTADIEEAERKSRTSTGGLTRYNHLYFLFQASYRSNQSLATVTMDNQWGSFSPQRMEPLHVSHLQKSCKEKENTSSVYEGDEYGTWLRAEARTSSMVLDGNKPHRSTNHSDLDAQEGTSATTDGRGNPILSKMMNSPRSGVFTAQEPRPRE</sequence>
<evidence type="ECO:0000313" key="2">
    <source>
        <dbReference type="EMBL" id="KAH7510870.1"/>
    </source>
</evidence>
<evidence type="ECO:0000256" key="1">
    <source>
        <dbReference type="SAM" id="MobiDB-lite"/>
    </source>
</evidence>
<evidence type="ECO:0000313" key="3">
    <source>
        <dbReference type="Proteomes" id="UP000813462"/>
    </source>
</evidence>
<protein>
    <submittedName>
        <fullName evidence="2">Uncharacterized protein</fullName>
    </submittedName>
</protein>
<comment type="caution">
    <text evidence="2">The sequence shown here is derived from an EMBL/GenBank/DDBJ whole genome shotgun (WGS) entry which is preliminary data.</text>
</comment>
<accession>A0A978U8S2</accession>
<gene>
    <name evidence="2" type="ORF">FEM48_ZijujUnG0075900</name>
</gene>
<dbReference type="Proteomes" id="UP000813462">
    <property type="component" value="Unassembled WGS sequence"/>
</dbReference>
<feature type="region of interest" description="Disordered" evidence="1">
    <location>
        <begin position="130"/>
        <end position="183"/>
    </location>
</feature>
<organism evidence="2 3">
    <name type="scientific">Ziziphus jujuba var. spinosa</name>
    <dbReference type="NCBI Taxonomy" id="714518"/>
    <lineage>
        <taxon>Eukaryota</taxon>
        <taxon>Viridiplantae</taxon>
        <taxon>Streptophyta</taxon>
        <taxon>Embryophyta</taxon>
        <taxon>Tracheophyta</taxon>
        <taxon>Spermatophyta</taxon>
        <taxon>Magnoliopsida</taxon>
        <taxon>eudicotyledons</taxon>
        <taxon>Gunneridae</taxon>
        <taxon>Pentapetalae</taxon>
        <taxon>rosids</taxon>
        <taxon>fabids</taxon>
        <taxon>Rosales</taxon>
        <taxon>Rhamnaceae</taxon>
        <taxon>Paliureae</taxon>
        <taxon>Ziziphus</taxon>
    </lineage>
</organism>
<reference evidence="2" key="1">
    <citation type="journal article" date="2021" name="Front. Plant Sci.">
        <title>Chromosome-Scale Genome Assembly for Chinese Sour Jujube and Insights Into Its Genome Evolution and Domestication Signature.</title>
        <authorList>
            <person name="Shen L.-Y."/>
            <person name="Luo H."/>
            <person name="Wang X.-L."/>
            <person name="Wang X.-M."/>
            <person name="Qiu X.-J."/>
            <person name="Liu H."/>
            <person name="Zhou S.-S."/>
            <person name="Jia K.-H."/>
            <person name="Nie S."/>
            <person name="Bao Y.-T."/>
            <person name="Zhang R.-G."/>
            <person name="Yun Q.-Z."/>
            <person name="Chai Y.-H."/>
            <person name="Lu J.-Y."/>
            <person name="Li Y."/>
            <person name="Zhao S.-W."/>
            <person name="Mao J.-F."/>
            <person name="Jia S.-G."/>
            <person name="Mao Y.-M."/>
        </authorList>
    </citation>
    <scope>NUCLEOTIDE SEQUENCE</scope>
    <source>
        <strain evidence="2">AT0</strain>
        <tissue evidence="2">Leaf</tissue>
    </source>
</reference>
<dbReference type="EMBL" id="JAEACU010000293">
    <property type="protein sequence ID" value="KAH7510870.1"/>
    <property type="molecule type" value="Genomic_DNA"/>
</dbReference>
<proteinExistence type="predicted"/>
<name>A0A978U8S2_ZIZJJ</name>
<dbReference type="AlphaFoldDB" id="A0A978U8S2"/>